<comment type="caution">
    <text evidence="1">The sequence shown here is derived from an EMBL/GenBank/DDBJ whole genome shotgun (WGS) entry which is preliminary data.</text>
</comment>
<reference evidence="1 2" key="1">
    <citation type="submission" date="2019-01" db="EMBL/GenBank/DDBJ databases">
        <title>A draft genome assembly of the solar-powered sea slug Elysia chlorotica.</title>
        <authorList>
            <person name="Cai H."/>
            <person name="Li Q."/>
            <person name="Fang X."/>
            <person name="Li J."/>
            <person name="Curtis N.E."/>
            <person name="Altenburger A."/>
            <person name="Shibata T."/>
            <person name="Feng M."/>
            <person name="Maeda T."/>
            <person name="Schwartz J.A."/>
            <person name="Shigenobu S."/>
            <person name="Lundholm N."/>
            <person name="Nishiyama T."/>
            <person name="Yang H."/>
            <person name="Hasebe M."/>
            <person name="Li S."/>
            <person name="Pierce S.K."/>
            <person name="Wang J."/>
        </authorList>
    </citation>
    <scope>NUCLEOTIDE SEQUENCE [LARGE SCALE GENOMIC DNA]</scope>
    <source>
        <strain evidence="1">EC2010</strain>
        <tissue evidence="1">Whole organism of an adult</tissue>
    </source>
</reference>
<dbReference type="EMBL" id="RQTK01000525">
    <property type="protein sequence ID" value="RUS78217.1"/>
    <property type="molecule type" value="Genomic_DNA"/>
</dbReference>
<organism evidence="1 2">
    <name type="scientific">Elysia chlorotica</name>
    <name type="common">Eastern emerald elysia</name>
    <name type="synonym">Sea slug</name>
    <dbReference type="NCBI Taxonomy" id="188477"/>
    <lineage>
        <taxon>Eukaryota</taxon>
        <taxon>Metazoa</taxon>
        <taxon>Spiralia</taxon>
        <taxon>Lophotrochozoa</taxon>
        <taxon>Mollusca</taxon>
        <taxon>Gastropoda</taxon>
        <taxon>Heterobranchia</taxon>
        <taxon>Euthyneura</taxon>
        <taxon>Panpulmonata</taxon>
        <taxon>Sacoglossa</taxon>
        <taxon>Placobranchoidea</taxon>
        <taxon>Plakobranchidae</taxon>
        <taxon>Elysia</taxon>
    </lineage>
</organism>
<accession>A0A3S1BDH2</accession>
<dbReference type="Proteomes" id="UP000271974">
    <property type="component" value="Unassembled WGS sequence"/>
</dbReference>
<feature type="non-terminal residue" evidence="1">
    <location>
        <position position="164"/>
    </location>
</feature>
<keyword evidence="2" id="KW-1185">Reference proteome</keyword>
<evidence type="ECO:0000313" key="2">
    <source>
        <dbReference type="Proteomes" id="UP000271974"/>
    </source>
</evidence>
<proteinExistence type="predicted"/>
<protein>
    <submittedName>
        <fullName evidence="1">Uncharacterized protein</fullName>
    </submittedName>
</protein>
<sequence>MKVISRMETNPHRVIAGTHKRCNHTIYSYTSAIKAVLKQDEPFSVYHCAIYARGIDVVGTSIEAALIVQSKPVKASGKGYLISGPNVVKLPQDPSNFSMGAYEGEPVSIYCNFSTVISVRKANQIRVVKLQLTHVQLHPGADLVEREICTFDPVSEQYGNNMSL</sequence>
<dbReference type="AlphaFoldDB" id="A0A3S1BDH2"/>
<gene>
    <name evidence="1" type="ORF">EGW08_014031</name>
</gene>
<name>A0A3S1BDH2_ELYCH</name>
<evidence type="ECO:0000313" key="1">
    <source>
        <dbReference type="EMBL" id="RUS78217.1"/>
    </source>
</evidence>